<evidence type="ECO:0000256" key="1">
    <source>
        <dbReference type="SAM" id="MobiDB-lite"/>
    </source>
</evidence>
<gene>
    <name evidence="2" type="ORF">S01H4_19217</name>
</gene>
<comment type="caution">
    <text evidence="2">The sequence shown here is derived from an EMBL/GenBank/DDBJ whole genome shotgun (WGS) entry which is preliminary data.</text>
</comment>
<feature type="region of interest" description="Disordered" evidence="1">
    <location>
        <begin position="35"/>
        <end position="62"/>
    </location>
</feature>
<name>X0YGT7_9ZZZZ</name>
<sequence>MKDLIPSAQMWKDMKKEDREAVKASLEKKGLDADKVLRDHWPKGGPPPKRVFIPHHSMKYKR</sequence>
<protein>
    <submittedName>
        <fullName evidence="2">Uncharacterized protein</fullName>
    </submittedName>
</protein>
<dbReference type="AlphaFoldDB" id="X0YGT7"/>
<dbReference type="EMBL" id="BART01008555">
    <property type="protein sequence ID" value="GAG55110.1"/>
    <property type="molecule type" value="Genomic_DNA"/>
</dbReference>
<feature type="compositionally biased region" description="Basic residues" evidence="1">
    <location>
        <begin position="52"/>
        <end position="62"/>
    </location>
</feature>
<accession>X0YGT7</accession>
<reference evidence="2" key="1">
    <citation type="journal article" date="2014" name="Front. Microbiol.">
        <title>High frequency of phylogenetically diverse reductive dehalogenase-homologous genes in deep subseafloor sedimentary metagenomes.</title>
        <authorList>
            <person name="Kawai M."/>
            <person name="Futagami T."/>
            <person name="Toyoda A."/>
            <person name="Takaki Y."/>
            <person name="Nishi S."/>
            <person name="Hori S."/>
            <person name="Arai W."/>
            <person name="Tsubouchi T."/>
            <person name="Morono Y."/>
            <person name="Uchiyama I."/>
            <person name="Ito T."/>
            <person name="Fujiyama A."/>
            <person name="Inagaki F."/>
            <person name="Takami H."/>
        </authorList>
    </citation>
    <scope>NUCLEOTIDE SEQUENCE</scope>
    <source>
        <strain evidence="2">Expedition CK06-06</strain>
    </source>
</reference>
<evidence type="ECO:0000313" key="2">
    <source>
        <dbReference type="EMBL" id="GAG55110.1"/>
    </source>
</evidence>
<proteinExistence type="predicted"/>
<organism evidence="2">
    <name type="scientific">marine sediment metagenome</name>
    <dbReference type="NCBI Taxonomy" id="412755"/>
    <lineage>
        <taxon>unclassified sequences</taxon>
        <taxon>metagenomes</taxon>
        <taxon>ecological metagenomes</taxon>
    </lineage>
</organism>